<keyword evidence="4" id="KW-1185">Reference proteome</keyword>
<name>A0A9P8WB84_9HYPO</name>
<keyword evidence="2" id="KW-0732">Signal</keyword>
<dbReference type="OrthoDB" id="4664297at2759"/>
<dbReference type="AlphaFoldDB" id="A0A9P8WB84"/>
<gene>
    <name evidence="3" type="ORF">B0T10DRAFT_592023</name>
</gene>
<feature type="region of interest" description="Disordered" evidence="1">
    <location>
        <begin position="38"/>
        <end position="65"/>
    </location>
</feature>
<accession>A0A9P8WB84</accession>
<comment type="caution">
    <text evidence="3">The sequence shown here is derived from an EMBL/GenBank/DDBJ whole genome shotgun (WGS) entry which is preliminary data.</text>
</comment>
<evidence type="ECO:0000256" key="1">
    <source>
        <dbReference type="SAM" id="MobiDB-lite"/>
    </source>
</evidence>
<reference evidence="3 4" key="1">
    <citation type="journal article" date="2021" name="Nat. Commun.">
        <title>Genetic determinants of endophytism in the Arabidopsis root mycobiome.</title>
        <authorList>
            <person name="Mesny F."/>
            <person name="Miyauchi S."/>
            <person name="Thiergart T."/>
            <person name="Pickel B."/>
            <person name="Atanasova L."/>
            <person name="Karlsson M."/>
            <person name="Huettel B."/>
            <person name="Barry K.W."/>
            <person name="Haridas S."/>
            <person name="Chen C."/>
            <person name="Bauer D."/>
            <person name="Andreopoulos W."/>
            <person name="Pangilinan J."/>
            <person name="LaButti K."/>
            <person name="Riley R."/>
            <person name="Lipzen A."/>
            <person name="Clum A."/>
            <person name="Drula E."/>
            <person name="Henrissat B."/>
            <person name="Kohler A."/>
            <person name="Grigoriev I.V."/>
            <person name="Martin F.M."/>
            <person name="Hacquard S."/>
        </authorList>
    </citation>
    <scope>NUCLEOTIDE SEQUENCE [LARGE SCALE GENOMIC DNA]</scope>
    <source>
        <strain evidence="3 4">MPI-CAGE-CH-0241</strain>
    </source>
</reference>
<sequence length="270" mass="30600">MAHSTLSSPIWLVACFLLLIGAFIPSALANSTFATPSWMGYPKPKPDSRSPLPDSRFPSRRPPQPWVFDLPGFERQQRLEASRKNGTGLRQDLAFSNEPEPDPIPELSVSINQTNKTKPPKINVKITNNNNFSVTIAPYLTPLDEKAAELGLFDTRLINMPVLEGLPPLCRFENLTPKRLWQFYGPPPNPDLLIELGPGQSQENEVGIGRIYLPGKTKETEVWITMRECWVGVWPKEKEQVAKGLKEGKLWRGEQWLGYWKSNSIRLKAW</sequence>
<evidence type="ECO:0000313" key="3">
    <source>
        <dbReference type="EMBL" id="KAH6893120.1"/>
    </source>
</evidence>
<dbReference type="Proteomes" id="UP000777438">
    <property type="component" value="Unassembled WGS sequence"/>
</dbReference>
<dbReference type="EMBL" id="JAGPYM010000006">
    <property type="protein sequence ID" value="KAH6893120.1"/>
    <property type="molecule type" value="Genomic_DNA"/>
</dbReference>
<feature type="chain" id="PRO_5040486279" evidence="2">
    <location>
        <begin position="30"/>
        <end position="270"/>
    </location>
</feature>
<organism evidence="3 4">
    <name type="scientific">Thelonectria olida</name>
    <dbReference type="NCBI Taxonomy" id="1576542"/>
    <lineage>
        <taxon>Eukaryota</taxon>
        <taxon>Fungi</taxon>
        <taxon>Dikarya</taxon>
        <taxon>Ascomycota</taxon>
        <taxon>Pezizomycotina</taxon>
        <taxon>Sordariomycetes</taxon>
        <taxon>Hypocreomycetidae</taxon>
        <taxon>Hypocreales</taxon>
        <taxon>Nectriaceae</taxon>
        <taxon>Thelonectria</taxon>
    </lineage>
</organism>
<evidence type="ECO:0000256" key="2">
    <source>
        <dbReference type="SAM" id="SignalP"/>
    </source>
</evidence>
<feature type="region of interest" description="Disordered" evidence="1">
    <location>
        <begin position="83"/>
        <end position="107"/>
    </location>
</feature>
<proteinExistence type="predicted"/>
<protein>
    <submittedName>
        <fullName evidence="3">Uncharacterized protein</fullName>
    </submittedName>
</protein>
<feature type="signal peptide" evidence="2">
    <location>
        <begin position="1"/>
        <end position="29"/>
    </location>
</feature>
<evidence type="ECO:0000313" key="4">
    <source>
        <dbReference type="Proteomes" id="UP000777438"/>
    </source>
</evidence>